<comment type="caution">
    <text evidence="2">The sequence shown here is derived from an EMBL/GenBank/DDBJ whole genome shotgun (WGS) entry which is preliminary data.</text>
</comment>
<evidence type="ECO:0000313" key="3">
    <source>
        <dbReference type="Proteomes" id="UP001201549"/>
    </source>
</evidence>
<dbReference type="EMBL" id="JAKOGG010000009">
    <property type="protein sequence ID" value="MCS4557410.1"/>
    <property type="molecule type" value="Genomic_DNA"/>
</dbReference>
<accession>A0ABT2FM50</accession>
<keyword evidence="3" id="KW-1185">Reference proteome</keyword>
<name>A0ABT2FM50_9GAMM</name>
<feature type="transmembrane region" description="Helical" evidence="1">
    <location>
        <begin position="98"/>
        <end position="115"/>
    </location>
</feature>
<evidence type="ECO:0000256" key="1">
    <source>
        <dbReference type="SAM" id="Phobius"/>
    </source>
</evidence>
<dbReference type="Proteomes" id="UP001201549">
    <property type="component" value="Unassembled WGS sequence"/>
</dbReference>
<keyword evidence="1" id="KW-0812">Transmembrane</keyword>
<organism evidence="2 3">
    <name type="scientific">Shewanella electrica</name>
    <dbReference type="NCBI Taxonomy" id="515560"/>
    <lineage>
        <taxon>Bacteria</taxon>
        <taxon>Pseudomonadati</taxon>
        <taxon>Pseudomonadota</taxon>
        <taxon>Gammaproteobacteria</taxon>
        <taxon>Alteromonadales</taxon>
        <taxon>Shewanellaceae</taxon>
        <taxon>Shewanella</taxon>
    </lineage>
</organism>
<dbReference type="RefSeq" id="WP_238896888.1">
    <property type="nucleotide sequence ID" value="NZ_JAKOGG010000009.1"/>
</dbReference>
<evidence type="ECO:0008006" key="4">
    <source>
        <dbReference type="Google" id="ProtNLM"/>
    </source>
</evidence>
<keyword evidence="1" id="KW-0472">Membrane</keyword>
<feature type="transmembrane region" description="Helical" evidence="1">
    <location>
        <begin position="136"/>
        <end position="154"/>
    </location>
</feature>
<reference evidence="3" key="2">
    <citation type="submission" date="2023-07" db="EMBL/GenBank/DDBJ databases">
        <title>Shewanella mangrovi sp. nov., an acetaldehyde- degrading bacterium isolated from mangrove sediment.</title>
        <authorList>
            <person name="Liu Y."/>
        </authorList>
    </citation>
    <scope>NUCLEOTIDE SEQUENCE [LARGE SCALE GENOMIC DNA]</scope>
    <source>
        <strain evidence="3">C32</strain>
    </source>
</reference>
<feature type="transmembrane region" description="Helical" evidence="1">
    <location>
        <begin position="47"/>
        <end position="67"/>
    </location>
</feature>
<gene>
    <name evidence="2" type="ORF">L9G74_13240</name>
</gene>
<sequence length="163" mass="18630">MFQKFLVVSQVLLAVIYSSAGFSKLFHWFPNIIGPVWLIDELAKYNLGLFGYFIALSQLVVGFLLFFPKLRLIASILLLPIHLCITVVPISLGWQGTPIVNVILLAMLLALLFDDRKKLFLLLRSNNSFHAKNIKVVYWASFVLFWLVTFFIKYGNFVANNSL</sequence>
<evidence type="ECO:0000313" key="2">
    <source>
        <dbReference type="EMBL" id="MCS4557410.1"/>
    </source>
</evidence>
<keyword evidence="1" id="KW-1133">Transmembrane helix</keyword>
<protein>
    <recommendedName>
        <fullName evidence="4">DoxX</fullName>
    </recommendedName>
</protein>
<reference evidence="2 3" key="1">
    <citation type="submission" date="2022-02" db="EMBL/GenBank/DDBJ databases">
        <authorList>
            <person name="Zhuang L."/>
        </authorList>
    </citation>
    <scope>NUCLEOTIDE SEQUENCE [LARGE SCALE GENOMIC DNA]</scope>
    <source>
        <strain evidence="2 3">C32</strain>
    </source>
</reference>
<proteinExistence type="predicted"/>
<feature type="transmembrane region" description="Helical" evidence="1">
    <location>
        <begin position="72"/>
        <end position="92"/>
    </location>
</feature>